<evidence type="ECO:0000256" key="3">
    <source>
        <dbReference type="ARBA" id="ARBA00022490"/>
    </source>
</evidence>
<dbReference type="Gene3D" id="3.90.740.10">
    <property type="entry name" value="Valyl/Leucyl/Isoleucyl-tRNA synthetase, editing domain"/>
    <property type="match status" value="1"/>
</dbReference>
<dbReference type="GO" id="GO:0005829">
    <property type="term" value="C:cytosol"/>
    <property type="evidence" value="ECO:0007669"/>
    <property type="project" value="TreeGrafter"/>
</dbReference>
<dbReference type="Pfam" id="PF08264">
    <property type="entry name" value="Anticodon_1"/>
    <property type="match status" value="1"/>
</dbReference>
<comment type="function">
    <text evidence="12">Catalyzes the attachment of valine to tRNA(Val). As ValRS can inadvertently accommodate and process structurally similar amino acids such as threonine, to avoid such errors, it has a 'posttransfer' editing activity that hydrolyzes mischarged Thr-tRNA(Val) in a tRNA-dependent manner.</text>
</comment>
<comment type="catalytic activity">
    <reaction evidence="10 12">
        <text>tRNA(Val) + L-valine + ATP = L-valyl-tRNA(Val) + AMP + diphosphate</text>
        <dbReference type="Rhea" id="RHEA:10704"/>
        <dbReference type="Rhea" id="RHEA-COMP:9672"/>
        <dbReference type="Rhea" id="RHEA-COMP:9708"/>
        <dbReference type="ChEBI" id="CHEBI:30616"/>
        <dbReference type="ChEBI" id="CHEBI:33019"/>
        <dbReference type="ChEBI" id="CHEBI:57762"/>
        <dbReference type="ChEBI" id="CHEBI:78442"/>
        <dbReference type="ChEBI" id="CHEBI:78537"/>
        <dbReference type="ChEBI" id="CHEBI:456215"/>
        <dbReference type="EC" id="6.1.1.9"/>
    </reaction>
</comment>
<dbReference type="CDD" id="cd07962">
    <property type="entry name" value="Anticodon_Ia_Val"/>
    <property type="match status" value="1"/>
</dbReference>
<evidence type="ECO:0000256" key="12">
    <source>
        <dbReference type="HAMAP-Rule" id="MF_02004"/>
    </source>
</evidence>
<evidence type="ECO:0000313" key="17">
    <source>
        <dbReference type="Proteomes" id="UP000095347"/>
    </source>
</evidence>
<dbReference type="FunFam" id="3.40.50.620:FF:000078">
    <property type="entry name" value="Valine--tRNA ligase, mitochondrial"/>
    <property type="match status" value="1"/>
</dbReference>
<dbReference type="Gene3D" id="3.40.50.620">
    <property type="entry name" value="HUPs"/>
    <property type="match status" value="2"/>
</dbReference>
<evidence type="ECO:0000256" key="1">
    <source>
        <dbReference type="ARBA" id="ARBA00004496"/>
    </source>
</evidence>
<dbReference type="InterPro" id="IPR033705">
    <property type="entry name" value="Anticodon_Ia_Val"/>
</dbReference>
<dbReference type="NCBIfam" id="TIGR00422">
    <property type="entry name" value="valS"/>
    <property type="match status" value="1"/>
</dbReference>
<evidence type="ECO:0000256" key="8">
    <source>
        <dbReference type="ARBA" id="ARBA00023054"/>
    </source>
</evidence>
<dbReference type="GO" id="GO:0004832">
    <property type="term" value="F:valine-tRNA ligase activity"/>
    <property type="evidence" value="ECO:0007669"/>
    <property type="project" value="UniProtKB-UniRule"/>
</dbReference>
<evidence type="ECO:0000259" key="13">
    <source>
        <dbReference type="Pfam" id="PF00133"/>
    </source>
</evidence>
<keyword evidence="5 12" id="KW-0547">Nucleotide-binding</keyword>
<dbReference type="PRINTS" id="PR00986">
    <property type="entry name" value="TRNASYNTHVAL"/>
</dbReference>
<dbReference type="InterPro" id="IPR010978">
    <property type="entry name" value="tRNA-bd_arm"/>
</dbReference>
<keyword evidence="17" id="KW-1185">Reference proteome</keyword>
<dbReference type="SUPFAM" id="SSF46589">
    <property type="entry name" value="tRNA-binding arm"/>
    <property type="match status" value="1"/>
</dbReference>
<dbReference type="GO" id="GO:0002161">
    <property type="term" value="F:aminoacyl-tRNA deacylase activity"/>
    <property type="evidence" value="ECO:0007669"/>
    <property type="project" value="InterPro"/>
</dbReference>
<dbReference type="Gene3D" id="1.10.730.10">
    <property type="entry name" value="Isoleucyl-tRNA Synthetase, Domain 1"/>
    <property type="match status" value="1"/>
</dbReference>
<feature type="binding site" evidence="12">
    <location>
        <position position="535"/>
    </location>
    <ligand>
        <name>ATP</name>
        <dbReference type="ChEBI" id="CHEBI:30616"/>
    </ligand>
</feature>
<keyword evidence="8 12" id="KW-0175">Coiled coil</keyword>
<evidence type="ECO:0000256" key="10">
    <source>
        <dbReference type="ARBA" id="ARBA00047552"/>
    </source>
</evidence>
<dbReference type="GO" id="GO:0005524">
    <property type="term" value="F:ATP binding"/>
    <property type="evidence" value="ECO:0007669"/>
    <property type="project" value="UniProtKB-UniRule"/>
</dbReference>
<dbReference type="Pfam" id="PF10458">
    <property type="entry name" value="Val_tRNA-synt_C"/>
    <property type="match status" value="1"/>
</dbReference>
<dbReference type="Proteomes" id="UP000095347">
    <property type="component" value="Unassembled WGS sequence"/>
</dbReference>
<dbReference type="EMBL" id="MCGG01000042">
    <property type="protein sequence ID" value="OEJ65961.1"/>
    <property type="molecule type" value="Genomic_DNA"/>
</dbReference>
<comment type="domain">
    <text evidence="12">ValRS has two distinct active sites: one for aminoacylation and one for editing. The misactivated threonine is translocated from the active site to the editing site.</text>
</comment>
<dbReference type="HAMAP" id="MF_02004">
    <property type="entry name" value="Val_tRNA_synth_type1"/>
    <property type="match status" value="1"/>
</dbReference>
<name>A0A1E5Q6R2_9PROT</name>
<comment type="domain">
    <text evidence="12">The C-terminal coiled-coil domain is crucial for aminoacylation activity.</text>
</comment>
<evidence type="ECO:0000256" key="2">
    <source>
        <dbReference type="ARBA" id="ARBA00011245"/>
    </source>
</evidence>
<dbReference type="Gene3D" id="1.10.287.380">
    <property type="entry name" value="Valyl-tRNA synthetase, C-terminal domain"/>
    <property type="match status" value="1"/>
</dbReference>
<protein>
    <recommendedName>
        <fullName evidence="12">Valine--tRNA ligase</fullName>
        <ecNumber evidence="12">6.1.1.9</ecNumber>
    </recommendedName>
    <alternativeName>
        <fullName evidence="12">Valyl-tRNA synthetase</fullName>
        <shortName evidence="12">ValRS</shortName>
    </alternativeName>
</protein>
<dbReference type="SUPFAM" id="SSF47323">
    <property type="entry name" value="Anticodon-binding domain of a subclass of class I aminoacyl-tRNA synthetases"/>
    <property type="match status" value="1"/>
</dbReference>
<sequence>MLDKTYTPHDVEQRIYDQWESSGAFACGQGEVSNGAQDAYTIVIPPPNVTGSLHMGHALNNTLQDILIRYNRMLGKDTLWQPGTDHAGIATQMVVERQMEKEGLTRHDLGRDKFIERVWTWKAESGGTITRQLRRLGASCDWSRERFTMDEGLSKAVQKVFVELHKAGLIYRDKRLVNWDPLLHTAISDLEVENKEHVGKMWYFKYPIEGQEGKFITVGTTRPETMLGDTGVAVHPDDERYAALVGQMVRLPITNRLIPIVADAYADPEKGTGAVKITPAHDFNDFEVGRRCNLDIINVLDLNAAINENGPAHLQGLDRFEARDVIVKEMEGLGLLEKIEENPMTVPYGDRSGVVIEPWLLDQWFVDAGKLAVDAIKAVEDGRTTFHPKQYENIYFDWMRNIQPWCVSRQIWWGHQIPAWYGPDGHPFVEYTEEEARAAAEKHYGVATDVTRDPDVLDTWFSSALWPFSTLGWPDDTPEVKRYYPTDCLVTGFDIIFFWVARMMMMGLHFMDEVPFKDVYIHALVRDEQGQKMSKSKGNVLDPLELIDQFGADAVRFTMTSQAVQGRDVKLSISRIEGYRNFVTKIWNAARYAEMNECKPGADFDPSSVKLTVNRWIISKAAEAVAKIEASIVSYRFNEAADAGYHFTWGQLCDWYLEFTKPILNGDDEAAKLETRATMAWAFDQVLLMLHPIMPFVTEELWAQITARHGQLMLQPWPNLKGLESAEAEAEMDWVVRLISAVRAVRSEMNVEPKAQLVLRLKDASAETLARLQTHQDLIHRMARIKDSGALEGDVEKGSVSTVLDEATMILPMSGIIDVDAEKARLDKELSKLDPEIMKYEKKLSNQGFLAKAPAEVIEEQTERLEALKAERAKVNEAVLRLADL</sequence>
<evidence type="ECO:0000259" key="14">
    <source>
        <dbReference type="Pfam" id="PF08264"/>
    </source>
</evidence>
<keyword evidence="9 12" id="KW-0030">Aminoacyl-tRNA synthetase</keyword>
<proteinExistence type="inferred from homology"/>
<dbReference type="Pfam" id="PF00133">
    <property type="entry name" value="tRNA-synt_1"/>
    <property type="match status" value="1"/>
</dbReference>
<comment type="subunit">
    <text evidence="2 12">Monomer.</text>
</comment>
<evidence type="ECO:0000256" key="5">
    <source>
        <dbReference type="ARBA" id="ARBA00022741"/>
    </source>
</evidence>
<dbReference type="InterPro" id="IPR009080">
    <property type="entry name" value="tRNAsynth_Ia_anticodon-bd"/>
</dbReference>
<reference evidence="17" key="1">
    <citation type="submission" date="2016-07" db="EMBL/GenBank/DDBJ databases">
        <authorList>
            <person name="Florea S."/>
            <person name="Webb J.S."/>
            <person name="Jaromczyk J."/>
            <person name="Schardl C.L."/>
        </authorList>
    </citation>
    <scope>NUCLEOTIDE SEQUENCE [LARGE SCALE GENOMIC DNA]</scope>
    <source>
        <strain evidence="17">MV-1</strain>
    </source>
</reference>
<dbReference type="AlphaFoldDB" id="A0A1E5Q6R2"/>
<evidence type="ECO:0000256" key="4">
    <source>
        <dbReference type="ARBA" id="ARBA00022598"/>
    </source>
</evidence>
<organism evidence="16 17">
    <name type="scientific">Magnetovibrio blakemorei</name>
    <dbReference type="NCBI Taxonomy" id="28181"/>
    <lineage>
        <taxon>Bacteria</taxon>
        <taxon>Pseudomonadati</taxon>
        <taxon>Pseudomonadota</taxon>
        <taxon>Alphaproteobacteria</taxon>
        <taxon>Rhodospirillales</taxon>
        <taxon>Magnetovibrionaceae</taxon>
        <taxon>Magnetovibrio</taxon>
    </lineage>
</organism>
<feature type="domain" description="Methionyl/Valyl/Leucyl/Isoleucyl-tRNA synthetase anticodon-binding" evidence="14">
    <location>
        <begin position="614"/>
        <end position="757"/>
    </location>
</feature>
<dbReference type="PANTHER" id="PTHR11946:SF93">
    <property type="entry name" value="VALINE--TRNA LIGASE, CHLOROPLASTIC_MITOCHONDRIAL 2"/>
    <property type="match status" value="1"/>
</dbReference>
<evidence type="ECO:0000256" key="7">
    <source>
        <dbReference type="ARBA" id="ARBA00022917"/>
    </source>
</evidence>
<dbReference type="GO" id="GO:0006438">
    <property type="term" value="P:valyl-tRNA aminoacylation"/>
    <property type="evidence" value="ECO:0007669"/>
    <property type="project" value="UniProtKB-UniRule"/>
</dbReference>
<dbReference type="CDD" id="cd00817">
    <property type="entry name" value="ValRS_core"/>
    <property type="match status" value="1"/>
</dbReference>
<feature type="coiled-coil region" evidence="12">
    <location>
        <begin position="858"/>
        <end position="885"/>
    </location>
</feature>
<feature type="domain" description="Aminoacyl-tRNA synthetase class Ia" evidence="13">
    <location>
        <begin position="15"/>
        <end position="572"/>
    </location>
</feature>
<dbReference type="PROSITE" id="PS00178">
    <property type="entry name" value="AA_TRNA_LIGASE_I"/>
    <property type="match status" value="1"/>
</dbReference>
<dbReference type="SUPFAM" id="SSF50677">
    <property type="entry name" value="ValRS/IleRS/LeuRS editing domain"/>
    <property type="match status" value="1"/>
</dbReference>
<keyword evidence="4 12" id="KW-0436">Ligase</keyword>
<dbReference type="FunFam" id="1.10.287.380:FF:000001">
    <property type="entry name" value="Valine--tRNA ligase"/>
    <property type="match status" value="1"/>
</dbReference>
<evidence type="ECO:0000256" key="11">
    <source>
        <dbReference type="ARBA" id="ARBA00060830"/>
    </source>
</evidence>
<dbReference type="InterPro" id="IPR014729">
    <property type="entry name" value="Rossmann-like_a/b/a_fold"/>
</dbReference>
<dbReference type="OrthoDB" id="9810365at2"/>
<dbReference type="EC" id="6.1.1.9" evidence="12"/>
<dbReference type="SUPFAM" id="SSF52374">
    <property type="entry name" value="Nucleotidylyl transferase"/>
    <property type="match status" value="1"/>
</dbReference>
<feature type="short sequence motif" description="'HIGH' region" evidence="12">
    <location>
        <begin position="47"/>
        <end position="57"/>
    </location>
</feature>
<dbReference type="RefSeq" id="WP_069958542.1">
    <property type="nucleotide sequence ID" value="NZ_MCGG01000042.1"/>
</dbReference>
<dbReference type="InterPro" id="IPR002300">
    <property type="entry name" value="aa-tRNA-synth_Ia"/>
</dbReference>
<keyword evidence="6 12" id="KW-0067">ATP-binding</keyword>
<dbReference type="NCBIfam" id="NF004349">
    <property type="entry name" value="PRK05729.1"/>
    <property type="match status" value="1"/>
</dbReference>
<feature type="domain" description="Valyl-tRNA synthetase tRNA-binding arm" evidence="15">
    <location>
        <begin position="818"/>
        <end position="882"/>
    </location>
</feature>
<gene>
    <name evidence="12" type="primary">valS</name>
    <name evidence="16" type="ORF">BEN30_13240</name>
</gene>
<evidence type="ECO:0000259" key="15">
    <source>
        <dbReference type="Pfam" id="PF10458"/>
    </source>
</evidence>
<dbReference type="InterPro" id="IPR037118">
    <property type="entry name" value="Val-tRNA_synth_C_sf"/>
</dbReference>
<dbReference type="InterPro" id="IPR001412">
    <property type="entry name" value="aa-tRNA-synth_I_CS"/>
</dbReference>
<dbReference type="FunFam" id="3.40.50.620:FF:000032">
    <property type="entry name" value="Valine--tRNA ligase"/>
    <property type="match status" value="1"/>
</dbReference>
<evidence type="ECO:0000256" key="6">
    <source>
        <dbReference type="ARBA" id="ARBA00022840"/>
    </source>
</evidence>
<accession>A0A1E5Q6R2</accession>
<keyword evidence="7 12" id="KW-0648">Protein biosynthesis</keyword>
<dbReference type="PANTHER" id="PTHR11946">
    <property type="entry name" value="VALYL-TRNA SYNTHETASES"/>
    <property type="match status" value="1"/>
</dbReference>
<dbReference type="InterPro" id="IPR013155">
    <property type="entry name" value="M/V/L/I-tRNA-synth_anticd-bd"/>
</dbReference>
<comment type="caution">
    <text evidence="16">The sequence shown here is derived from an EMBL/GenBank/DDBJ whole genome shotgun (WGS) entry which is preliminary data.</text>
</comment>
<dbReference type="STRING" id="28181.BEN30_13240"/>
<comment type="similarity">
    <text evidence="11 12">Belongs to the class-I aminoacyl-tRNA synthetase family. ValS type 1 subfamily.</text>
</comment>
<evidence type="ECO:0000313" key="16">
    <source>
        <dbReference type="EMBL" id="OEJ65961.1"/>
    </source>
</evidence>
<dbReference type="InterPro" id="IPR009008">
    <property type="entry name" value="Val/Leu/Ile-tRNA-synth_edit"/>
</dbReference>
<dbReference type="InterPro" id="IPR019499">
    <property type="entry name" value="Val-tRNA_synth_tRNA-bd"/>
</dbReference>
<dbReference type="InterPro" id="IPR002303">
    <property type="entry name" value="Valyl-tRNA_ligase"/>
</dbReference>
<evidence type="ECO:0000256" key="9">
    <source>
        <dbReference type="ARBA" id="ARBA00023146"/>
    </source>
</evidence>
<keyword evidence="3 12" id="KW-0963">Cytoplasm</keyword>
<comment type="subcellular location">
    <subcellularLocation>
        <location evidence="1 12">Cytoplasm</location>
    </subcellularLocation>
</comment>
<feature type="short sequence motif" description="'KMSKS' region" evidence="12">
    <location>
        <begin position="532"/>
        <end position="536"/>
    </location>
</feature>